<dbReference type="CDD" id="cd00830">
    <property type="entry name" value="KAS_III"/>
    <property type="match status" value="1"/>
</dbReference>
<dbReference type="EMBL" id="JACHJH010000001">
    <property type="protein sequence ID" value="MBB4891580.1"/>
    <property type="molecule type" value="Genomic_DNA"/>
</dbReference>
<feature type="domain" description="Beta-ketoacyl-[acyl-carrier-protein] synthase III C-terminal" evidence="4">
    <location>
        <begin position="237"/>
        <end position="326"/>
    </location>
</feature>
<keyword evidence="3 6" id="KW-0012">Acyltransferase</keyword>
<evidence type="ECO:0000256" key="3">
    <source>
        <dbReference type="ARBA" id="ARBA00023315"/>
    </source>
</evidence>
<dbReference type="GO" id="GO:0004315">
    <property type="term" value="F:3-oxoacyl-[acyl-carrier-protein] synthase activity"/>
    <property type="evidence" value="ECO:0007669"/>
    <property type="project" value="InterPro"/>
</dbReference>
<evidence type="ECO:0000256" key="1">
    <source>
        <dbReference type="ARBA" id="ARBA00022490"/>
    </source>
</evidence>
<dbReference type="PANTHER" id="PTHR34069:SF2">
    <property type="entry name" value="BETA-KETOACYL-[ACYL-CARRIER-PROTEIN] SYNTHASE III"/>
    <property type="match status" value="1"/>
</dbReference>
<dbReference type="PANTHER" id="PTHR34069">
    <property type="entry name" value="3-OXOACYL-[ACYL-CARRIER-PROTEIN] SYNTHASE 3"/>
    <property type="match status" value="1"/>
</dbReference>
<dbReference type="AlphaFoldDB" id="A0A7W7LJV8"/>
<proteinExistence type="predicted"/>
<dbReference type="RefSeq" id="WP_184346136.1">
    <property type="nucleotide sequence ID" value="NZ_JACHJH010000001.1"/>
</dbReference>
<dbReference type="InterPro" id="IPR013751">
    <property type="entry name" value="ACP_syn_III_N"/>
</dbReference>
<dbReference type="NCBIfam" id="NF006829">
    <property type="entry name" value="PRK09352.1"/>
    <property type="match status" value="1"/>
</dbReference>
<keyword evidence="1" id="KW-0963">Cytoplasm</keyword>
<dbReference type="SUPFAM" id="SSF53901">
    <property type="entry name" value="Thiolase-like"/>
    <property type="match status" value="1"/>
</dbReference>
<name>A0A7W7LJV8_9ACTN</name>
<comment type="caution">
    <text evidence="6">The sequence shown here is derived from an EMBL/GenBank/DDBJ whole genome shotgun (WGS) entry which is preliminary data.</text>
</comment>
<evidence type="ECO:0000313" key="6">
    <source>
        <dbReference type="EMBL" id="MBB4891580.1"/>
    </source>
</evidence>
<evidence type="ECO:0000259" key="5">
    <source>
        <dbReference type="Pfam" id="PF08545"/>
    </source>
</evidence>
<keyword evidence="2 6" id="KW-0808">Transferase</keyword>
<dbReference type="Proteomes" id="UP000556084">
    <property type="component" value="Unassembled WGS sequence"/>
</dbReference>
<protein>
    <submittedName>
        <fullName evidence="6">3-oxoacyl-[acyl-carrier-protein] synthase-3</fullName>
        <ecNumber evidence="6">2.3.1.180</ecNumber>
    </submittedName>
</protein>
<keyword evidence="7" id="KW-1185">Reference proteome</keyword>
<organism evidence="6 7">
    <name type="scientific">Streptomyces olivoverticillatus</name>
    <dbReference type="NCBI Taxonomy" id="66427"/>
    <lineage>
        <taxon>Bacteria</taxon>
        <taxon>Bacillati</taxon>
        <taxon>Actinomycetota</taxon>
        <taxon>Actinomycetes</taxon>
        <taxon>Kitasatosporales</taxon>
        <taxon>Streptomycetaceae</taxon>
        <taxon>Streptomyces</taxon>
    </lineage>
</organism>
<reference evidence="6 7" key="1">
    <citation type="submission" date="2020-08" db="EMBL/GenBank/DDBJ databases">
        <title>Genomic Encyclopedia of Type Strains, Phase III (KMG-III): the genomes of soil and plant-associated and newly described type strains.</title>
        <authorList>
            <person name="Whitman W."/>
        </authorList>
    </citation>
    <scope>NUCLEOTIDE SEQUENCE [LARGE SCALE GENOMIC DNA]</scope>
    <source>
        <strain evidence="6 7">CECT 3266</strain>
    </source>
</reference>
<dbReference type="Gene3D" id="3.40.47.10">
    <property type="match status" value="1"/>
</dbReference>
<dbReference type="GO" id="GO:0044550">
    <property type="term" value="P:secondary metabolite biosynthetic process"/>
    <property type="evidence" value="ECO:0007669"/>
    <property type="project" value="TreeGrafter"/>
</dbReference>
<gene>
    <name evidence="6" type="ORF">FHS39_000580</name>
</gene>
<evidence type="ECO:0000256" key="2">
    <source>
        <dbReference type="ARBA" id="ARBA00022679"/>
    </source>
</evidence>
<evidence type="ECO:0000313" key="7">
    <source>
        <dbReference type="Proteomes" id="UP000556084"/>
    </source>
</evidence>
<sequence>MNTGLLSLGTHLPEHVIDNATIAEWTGAPQSWVEERTGVLERRYCAPGTTTSEIAYRAADHALDGLPQLRRQLQHIVVATSTPDQPQPSTAAILQDRLGLPGVPAFDVNAVCSGFLYGLAVADSLLATRTPGGTALVVGADIYSTQMDRTDRRTVSLFGDGAGAVVLGPVPEGYGIRHVHLAADGAHREFVEVVAGGTRQPADAAARERGEHLFRMRGRDVRDYVLRTFPKVISEALAESGLRIEDIGRFVFHQANTRLIETCVREMGIDPARVPLTAPFLGNTAAASIPLTLHHEHTRRPFRRGEHLLLAAVGGGMTAGAAVVTWY</sequence>
<dbReference type="Pfam" id="PF08541">
    <property type="entry name" value="ACP_syn_III_C"/>
    <property type="match status" value="1"/>
</dbReference>
<dbReference type="GO" id="GO:0006633">
    <property type="term" value="P:fatty acid biosynthetic process"/>
    <property type="evidence" value="ECO:0007669"/>
    <property type="project" value="InterPro"/>
</dbReference>
<evidence type="ECO:0000259" key="4">
    <source>
        <dbReference type="Pfam" id="PF08541"/>
    </source>
</evidence>
<dbReference type="GO" id="GO:0033818">
    <property type="term" value="F:beta-ketoacyl-acyl-carrier-protein synthase III activity"/>
    <property type="evidence" value="ECO:0007669"/>
    <property type="project" value="UniProtKB-EC"/>
</dbReference>
<dbReference type="Pfam" id="PF08545">
    <property type="entry name" value="ACP_syn_III"/>
    <property type="match status" value="1"/>
</dbReference>
<dbReference type="InterPro" id="IPR016039">
    <property type="entry name" value="Thiolase-like"/>
</dbReference>
<dbReference type="InterPro" id="IPR013747">
    <property type="entry name" value="ACP_syn_III_C"/>
</dbReference>
<feature type="domain" description="Beta-ketoacyl-[acyl-carrier-protein] synthase III N-terminal" evidence="5">
    <location>
        <begin position="106"/>
        <end position="185"/>
    </location>
</feature>
<dbReference type="EC" id="2.3.1.180" evidence="6"/>
<accession>A0A7W7LJV8</accession>